<dbReference type="Gene3D" id="3.80.10.10">
    <property type="entry name" value="Ribonuclease Inhibitor"/>
    <property type="match status" value="1"/>
</dbReference>
<evidence type="ECO:0000313" key="2">
    <source>
        <dbReference type="Proteomes" id="UP000076842"/>
    </source>
</evidence>
<keyword evidence="2" id="KW-1185">Reference proteome</keyword>
<dbReference type="InParanoid" id="A0A165EPS3"/>
<gene>
    <name evidence="1" type="ORF">CALCODRAFT_355577</name>
</gene>
<evidence type="ECO:0000313" key="1">
    <source>
        <dbReference type="EMBL" id="KZT55289.1"/>
    </source>
</evidence>
<dbReference type="SUPFAM" id="SSF52058">
    <property type="entry name" value="L domain-like"/>
    <property type="match status" value="1"/>
</dbReference>
<dbReference type="AlphaFoldDB" id="A0A165EPS3"/>
<reference evidence="1 2" key="1">
    <citation type="journal article" date="2016" name="Mol. Biol. Evol.">
        <title>Comparative Genomics of Early-Diverging Mushroom-Forming Fungi Provides Insights into the Origins of Lignocellulose Decay Capabilities.</title>
        <authorList>
            <person name="Nagy L.G."/>
            <person name="Riley R."/>
            <person name="Tritt A."/>
            <person name="Adam C."/>
            <person name="Daum C."/>
            <person name="Floudas D."/>
            <person name="Sun H."/>
            <person name="Yadav J.S."/>
            <person name="Pangilinan J."/>
            <person name="Larsson K.H."/>
            <person name="Matsuura K."/>
            <person name="Barry K."/>
            <person name="Labutti K."/>
            <person name="Kuo R."/>
            <person name="Ohm R.A."/>
            <person name="Bhattacharya S.S."/>
            <person name="Shirouzu T."/>
            <person name="Yoshinaga Y."/>
            <person name="Martin F.M."/>
            <person name="Grigoriev I.V."/>
            <person name="Hibbett D.S."/>
        </authorList>
    </citation>
    <scope>NUCLEOTIDE SEQUENCE [LARGE SCALE GENOMIC DNA]</scope>
    <source>
        <strain evidence="1 2">HHB12733</strain>
    </source>
</reference>
<organism evidence="1 2">
    <name type="scientific">Calocera cornea HHB12733</name>
    <dbReference type="NCBI Taxonomy" id="1353952"/>
    <lineage>
        <taxon>Eukaryota</taxon>
        <taxon>Fungi</taxon>
        <taxon>Dikarya</taxon>
        <taxon>Basidiomycota</taxon>
        <taxon>Agaricomycotina</taxon>
        <taxon>Dacrymycetes</taxon>
        <taxon>Dacrymycetales</taxon>
        <taxon>Dacrymycetaceae</taxon>
        <taxon>Calocera</taxon>
    </lineage>
</organism>
<dbReference type="OrthoDB" id="2269034at2759"/>
<proteinExistence type="predicted"/>
<sequence length="401" mass="46163">MTPNLASTQQTFHIPTDLLLMIFEETMEEPRELLLRAPHADSTRMDVEAVWKAYSGSLLSLISVCRQWRAAAFATSALWDTIHTPARTRQCEKSRDNTREYVAMQLEHSGNRELTLFESDLSLHEIVADIIDNLQALDRVRQLYLWNHGSRLGHQPAVPHYPMLERLFVAGLNQTDLEAILPSHPNIKHLTLRRGIVWGYMPPLRTAELSQLESLTIRDFPMESAQEWAQSLFAPKLHLLHLHSSETQNFRWPQQTAVVLHDFAPEMWSSIRKLVLGDIVAESHTGELLSGLENLEVLEFVYPAQRASSLDENLWHLTRRIRGPMRTSSVWVPKLQVLAFHNTQLQRTDIEKFAQIRQRMCKGTFREIQLSNVTIVDGERVSERPVRLPASVTIQELQSPW</sequence>
<name>A0A165EPS3_9BASI</name>
<protein>
    <submittedName>
        <fullName evidence="1">Uncharacterized protein</fullName>
    </submittedName>
</protein>
<accession>A0A165EPS3</accession>
<dbReference type="InterPro" id="IPR032675">
    <property type="entry name" value="LRR_dom_sf"/>
</dbReference>
<dbReference type="Proteomes" id="UP000076842">
    <property type="component" value="Unassembled WGS sequence"/>
</dbReference>
<dbReference type="EMBL" id="KV423997">
    <property type="protein sequence ID" value="KZT55289.1"/>
    <property type="molecule type" value="Genomic_DNA"/>
</dbReference>